<dbReference type="Proteomes" id="UP000245535">
    <property type="component" value="Unassembled WGS sequence"/>
</dbReference>
<organism evidence="2 3">
    <name type="scientific">Sediminitomix flava</name>
    <dbReference type="NCBI Taxonomy" id="379075"/>
    <lineage>
        <taxon>Bacteria</taxon>
        <taxon>Pseudomonadati</taxon>
        <taxon>Bacteroidota</taxon>
        <taxon>Cytophagia</taxon>
        <taxon>Cytophagales</taxon>
        <taxon>Flammeovirgaceae</taxon>
        <taxon>Sediminitomix</taxon>
    </lineage>
</organism>
<feature type="transmembrane region" description="Helical" evidence="1">
    <location>
        <begin position="115"/>
        <end position="133"/>
    </location>
</feature>
<gene>
    <name evidence="2" type="ORF">BC781_103271</name>
</gene>
<feature type="transmembrane region" description="Helical" evidence="1">
    <location>
        <begin position="68"/>
        <end position="94"/>
    </location>
</feature>
<keyword evidence="1" id="KW-1133">Transmembrane helix</keyword>
<keyword evidence="1" id="KW-0560">Oxidoreductase</keyword>
<dbReference type="InterPro" id="IPR022270">
    <property type="entry name" value="Blh_diox"/>
</dbReference>
<comment type="function">
    <text evidence="1">Catalyzes the cleavage of beta-carotene at its central double bond (15,15') to yield two molecules of all-trans-retinal.</text>
</comment>
<comment type="caution">
    <text evidence="1">Lacks conserved residue(s) required for the propagation of feature annotation.</text>
</comment>
<dbReference type="NCBIfam" id="TIGR03753">
    <property type="entry name" value="blh_monoox"/>
    <property type="match status" value="1"/>
</dbReference>
<feature type="transmembrane region" description="Helical" evidence="1">
    <location>
        <begin position="189"/>
        <end position="218"/>
    </location>
</feature>
<dbReference type="GO" id="GO:0004497">
    <property type="term" value="F:monooxygenase activity"/>
    <property type="evidence" value="ECO:0007669"/>
    <property type="project" value="UniProtKB-KW"/>
</dbReference>
<keyword evidence="1" id="KW-0479">Metal-binding</keyword>
<protein>
    <recommendedName>
        <fullName evidence="1">Probable beta-carotene 15,15'-dioxygenase</fullName>
        <ecNumber evidence="1">1.13.11.63</ecNumber>
    </recommendedName>
</protein>
<comment type="caution">
    <text evidence="2">The sequence shown here is derived from an EMBL/GenBank/DDBJ whole genome shotgun (WGS) entry which is preliminary data.</text>
</comment>
<dbReference type="GO" id="GO:0010436">
    <property type="term" value="F:carotenoid dioxygenase activity"/>
    <property type="evidence" value="ECO:0007669"/>
    <property type="project" value="UniProtKB-UniRule"/>
</dbReference>
<comment type="similarity">
    <text evidence="1">Belongs to the Brp/Blh beta-carotene diooxygenase family.</text>
</comment>
<dbReference type="GO" id="GO:0016121">
    <property type="term" value="P:carotene catabolic process"/>
    <property type="evidence" value="ECO:0007669"/>
    <property type="project" value="UniProtKB-UniRule"/>
</dbReference>
<evidence type="ECO:0000256" key="1">
    <source>
        <dbReference type="HAMAP-Rule" id="MF_02093"/>
    </source>
</evidence>
<sequence length="308" mass="35724">MNKRNIIFTCISIILLSFFPWINSLHSDMQVNLSIICILFLGIPHGAIDHILYEKQEKRFSTLRFNTIYLGLMAVYLVFWILFPTPSLIAFLILSSYHFGQSQFSDLPNSTDASHNFLALSWGMVLLSGLVLFNLSEVVQLFEESETLASSSFIFQHDVFLLIFVLSLSLTVLLLLFHLKKKRIGVKRLFTEVFILSLLLAIFYFLPLLIAFTIYFTIWHSCRVLYEEYEFLAQKIADFSFQKFIKLLFPYSAISICFSIVGIMVLRSDVIGISNILLILIFLSILTLPHTFVIYLFYKSFYKKEELT</sequence>
<feature type="transmembrane region" description="Helical" evidence="1">
    <location>
        <begin position="278"/>
        <end position="298"/>
    </location>
</feature>
<dbReference type="GO" id="GO:0005886">
    <property type="term" value="C:plasma membrane"/>
    <property type="evidence" value="ECO:0007669"/>
    <property type="project" value="UniProtKB-SubCell"/>
</dbReference>
<evidence type="ECO:0000313" key="3">
    <source>
        <dbReference type="Proteomes" id="UP000245535"/>
    </source>
</evidence>
<keyword evidence="1" id="KW-1003">Cell membrane</keyword>
<feature type="transmembrane region" description="Helical" evidence="1">
    <location>
        <begin position="153"/>
        <end position="177"/>
    </location>
</feature>
<dbReference type="GO" id="GO:0003834">
    <property type="term" value="F:beta-carotene 15,15'-dioxygenase activity"/>
    <property type="evidence" value="ECO:0007669"/>
    <property type="project" value="UniProtKB-EC"/>
</dbReference>
<keyword evidence="1" id="KW-0408">Iron</keyword>
<name>A0A315Z942_SEDFL</name>
<dbReference type="HAMAP" id="MF_02093">
    <property type="entry name" value="Beta_carotene_diox"/>
    <property type="match status" value="1"/>
</dbReference>
<feature type="transmembrane region" description="Helical" evidence="1">
    <location>
        <begin position="248"/>
        <end position="266"/>
    </location>
</feature>
<comment type="subcellular location">
    <subcellularLocation>
        <location evidence="1">Cell membrane</location>
        <topology evidence="1">Multi-pass membrane protein</topology>
    </subcellularLocation>
</comment>
<proteinExistence type="inferred from homology"/>
<accession>A0A315Z942</accession>
<keyword evidence="3" id="KW-1185">Reference proteome</keyword>
<dbReference type="AlphaFoldDB" id="A0A315Z942"/>
<comment type="catalytic activity">
    <reaction evidence="1">
        <text>all-trans-beta-carotene + O2 = 2 all-trans-retinal</text>
        <dbReference type="Rhea" id="RHEA:32887"/>
        <dbReference type="ChEBI" id="CHEBI:15379"/>
        <dbReference type="ChEBI" id="CHEBI:17579"/>
        <dbReference type="ChEBI" id="CHEBI:17898"/>
        <dbReference type="EC" id="1.13.11.63"/>
    </reaction>
</comment>
<evidence type="ECO:0000313" key="2">
    <source>
        <dbReference type="EMBL" id="PWJ42021.1"/>
    </source>
</evidence>
<keyword evidence="1" id="KW-0223">Dioxygenase</keyword>
<reference evidence="2 3" key="1">
    <citation type="submission" date="2018-03" db="EMBL/GenBank/DDBJ databases">
        <title>Genomic Encyclopedia of Archaeal and Bacterial Type Strains, Phase II (KMG-II): from individual species to whole genera.</title>
        <authorList>
            <person name="Goeker M."/>
        </authorList>
    </citation>
    <scope>NUCLEOTIDE SEQUENCE [LARGE SCALE GENOMIC DNA]</scope>
    <source>
        <strain evidence="2 3">DSM 28229</strain>
    </source>
</reference>
<dbReference type="GO" id="GO:0005506">
    <property type="term" value="F:iron ion binding"/>
    <property type="evidence" value="ECO:0007669"/>
    <property type="project" value="UniProtKB-UniRule"/>
</dbReference>
<dbReference type="Pfam" id="PF15461">
    <property type="entry name" value="BCD"/>
    <property type="match status" value="1"/>
</dbReference>
<comment type="cofactor">
    <cofactor evidence="1">
        <name>Fe(2+)</name>
        <dbReference type="ChEBI" id="CHEBI:29033"/>
    </cofactor>
</comment>
<feature type="transmembrane region" description="Helical" evidence="1">
    <location>
        <begin position="6"/>
        <end position="24"/>
    </location>
</feature>
<keyword evidence="1" id="KW-0812">Transmembrane</keyword>
<keyword evidence="2" id="KW-0503">Monooxygenase</keyword>
<dbReference type="EMBL" id="QGDO01000003">
    <property type="protein sequence ID" value="PWJ42021.1"/>
    <property type="molecule type" value="Genomic_DNA"/>
</dbReference>
<keyword evidence="1" id="KW-0472">Membrane</keyword>
<feature type="transmembrane region" description="Helical" evidence="1">
    <location>
        <begin position="31"/>
        <end position="48"/>
    </location>
</feature>
<dbReference type="EC" id="1.13.11.63" evidence="1"/>